<sequence length="102" mass="11771">MKRSEVFYCCYKLIKPLTCNRVSFFDLKLLVARWSTIQWQVHMAESANAKLFARQSESASAKSFGGQSKRLNSLYESRKNKLVDAQAVHCMANYEAADYLDY</sequence>
<protein>
    <submittedName>
        <fullName evidence="1">Uncharacterized protein</fullName>
    </submittedName>
</protein>
<keyword evidence="2" id="KW-1185">Reference proteome</keyword>
<proteinExistence type="predicted"/>
<gene>
    <name evidence="1" type="ORF">PVK06_031618</name>
</gene>
<name>A0ABR0NRI7_GOSAR</name>
<comment type="caution">
    <text evidence="1">The sequence shown here is derived from an EMBL/GenBank/DDBJ whole genome shotgun (WGS) entry which is preliminary data.</text>
</comment>
<accession>A0ABR0NRI7</accession>
<organism evidence="1 2">
    <name type="scientific">Gossypium arboreum</name>
    <name type="common">Tree cotton</name>
    <name type="synonym">Gossypium nanking</name>
    <dbReference type="NCBI Taxonomy" id="29729"/>
    <lineage>
        <taxon>Eukaryota</taxon>
        <taxon>Viridiplantae</taxon>
        <taxon>Streptophyta</taxon>
        <taxon>Embryophyta</taxon>
        <taxon>Tracheophyta</taxon>
        <taxon>Spermatophyta</taxon>
        <taxon>Magnoliopsida</taxon>
        <taxon>eudicotyledons</taxon>
        <taxon>Gunneridae</taxon>
        <taxon>Pentapetalae</taxon>
        <taxon>rosids</taxon>
        <taxon>malvids</taxon>
        <taxon>Malvales</taxon>
        <taxon>Malvaceae</taxon>
        <taxon>Malvoideae</taxon>
        <taxon>Gossypium</taxon>
    </lineage>
</organism>
<reference evidence="1 2" key="1">
    <citation type="submission" date="2023-03" db="EMBL/GenBank/DDBJ databases">
        <title>WGS of Gossypium arboreum.</title>
        <authorList>
            <person name="Yu D."/>
        </authorList>
    </citation>
    <scope>NUCLEOTIDE SEQUENCE [LARGE SCALE GENOMIC DNA]</scope>
    <source>
        <tissue evidence="1">Leaf</tissue>
    </source>
</reference>
<dbReference type="Proteomes" id="UP001358586">
    <property type="component" value="Chromosome 9"/>
</dbReference>
<evidence type="ECO:0000313" key="2">
    <source>
        <dbReference type="Proteomes" id="UP001358586"/>
    </source>
</evidence>
<evidence type="ECO:0000313" key="1">
    <source>
        <dbReference type="EMBL" id="KAK5803969.1"/>
    </source>
</evidence>
<dbReference type="EMBL" id="JARKNE010000009">
    <property type="protein sequence ID" value="KAK5803969.1"/>
    <property type="molecule type" value="Genomic_DNA"/>
</dbReference>